<sequence>MKMKKKRFLSLILMLVMLVSTLVMSGCGTEKKSGNEGNYDGELVYDHSMELQYAKLFSVDYYKGGYKLITITNRDEDTAIVSKQSKLLLVPDGMSAPSGVDSDTVILKTPVTNMLVSSTPVTSLMNASNCLDNISQVTYDKKSWYIDAVKKAFDDGKLTYVGDYKAPDYETIIAGAPTLAIFSTMLTSVPDVAEKLKELGINYILDQSTYEDHPLGRVEWAKLYAALCNEEDAATDMFNAQAAYVDTLSKAEKTGKSVAVFYITSKGKLYVRNAGDYLAQMVNIAGGDYIFSDLNADKTGTQEMGIESFYEKAKDADYIIYVWNLGGKPSTLNDFTGYNSILADIKAVKDGNVWCTTPDFFQIADTIGSMINDINLMLNADADTSELTYLKKLK</sequence>
<dbReference type="AlphaFoldDB" id="C4Z7Q8"/>
<proteinExistence type="inferred from homology"/>
<dbReference type="eggNOG" id="COG0614">
    <property type="taxonomic scope" value="Bacteria"/>
</dbReference>
<evidence type="ECO:0000256" key="1">
    <source>
        <dbReference type="ARBA" id="ARBA00008814"/>
    </source>
</evidence>
<dbReference type="Gene3D" id="3.40.50.1980">
    <property type="entry name" value="Nitrogenase molybdenum iron protein domain"/>
    <property type="match status" value="2"/>
</dbReference>
<dbReference type="HOGENOM" id="CLU_025776_2_0_9"/>
<feature type="chain" id="PRO_5039086470" evidence="2">
    <location>
        <begin position="26"/>
        <end position="394"/>
    </location>
</feature>
<evidence type="ECO:0000256" key="2">
    <source>
        <dbReference type="SAM" id="SignalP"/>
    </source>
</evidence>
<feature type="signal peptide" evidence="2">
    <location>
        <begin position="1"/>
        <end position="25"/>
    </location>
</feature>
<dbReference type="PROSITE" id="PS50983">
    <property type="entry name" value="FE_B12_PBP"/>
    <property type="match status" value="1"/>
</dbReference>
<keyword evidence="2" id="KW-0732">Signal</keyword>
<accession>C4Z7Q8</accession>
<dbReference type="InterPro" id="IPR050902">
    <property type="entry name" value="ABC_Transporter_SBP"/>
</dbReference>
<gene>
    <name evidence="4" type="ordered locus">EUBELI_20190</name>
</gene>
<evidence type="ECO:0000259" key="3">
    <source>
        <dbReference type="PROSITE" id="PS50983"/>
    </source>
</evidence>
<dbReference type="KEGG" id="eel:EUBELI_20190"/>
<dbReference type="PROSITE" id="PS51257">
    <property type="entry name" value="PROKAR_LIPOPROTEIN"/>
    <property type="match status" value="1"/>
</dbReference>
<dbReference type="Pfam" id="PF01497">
    <property type="entry name" value="Peripla_BP_2"/>
    <property type="match status" value="1"/>
</dbReference>
<protein>
    <submittedName>
        <fullName evidence="4">Iron complex transport system substrate-binding protein</fullName>
    </submittedName>
</protein>
<name>C4Z7Q8_LACE2</name>
<dbReference type="EMBL" id="CP001106">
    <property type="protein sequence ID" value="ACR73336.1"/>
    <property type="molecule type" value="Genomic_DNA"/>
</dbReference>
<reference evidence="4 5" key="1">
    <citation type="journal article" date="2009" name="Proc. Natl. Acad. Sci. U.S.A.">
        <title>Characterizing a model human gut microbiota composed of members of its two dominant bacterial phyla.</title>
        <authorList>
            <person name="Mahowald M.A."/>
            <person name="Rey F.E."/>
            <person name="Seedorf H."/>
            <person name="Turnbaugh P.J."/>
            <person name="Fulton R.S."/>
            <person name="Wollam A."/>
            <person name="Shah N."/>
            <person name="Wang C."/>
            <person name="Magrini V."/>
            <person name="Wilson R.K."/>
            <person name="Cantarel B.L."/>
            <person name="Coutinho P.M."/>
            <person name="Henrissat B."/>
            <person name="Crock L.W."/>
            <person name="Russell A."/>
            <person name="Verberkmoes N.C."/>
            <person name="Hettich R.L."/>
            <person name="Gordon J.I."/>
        </authorList>
    </citation>
    <scope>NUCLEOTIDE SEQUENCE [LARGE SCALE GENOMIC DNA]</scope>
    <source>
        <strain evidence="5">ATCC 27750 / DSM 3376 / VPI C15-48 / C15-B4</strain>
        <plasmid evidence="4">unnamed</plasmid>
    </source>
</reference>
<geneLocation type="plasmid" evidence="5">
    <name>pEubeli2</name>
</geneLocation>
<keyword evidence="5" id="KW-1185">Reference proteome</keyword>
<dbReference type="PANTHER" id="PTHR30535:SF34">
    <property type="entry name" value="MOLYBDATE-BINDING PROTEIN MOLA"/>
    <property type="match status" value="1"/>
</dbReference>
<evidence type="ECO:0000313" key="4">
    <source>
        <dbReference type="EMBL" id="ACR73336.1"/>
    </source>
</evidence>
<organism evidence="4 5">
    <name type="scientific">Lachnospira eligens (strain ATCC 27750 / DSM 3376 / VPI C15-48 / C15-B4)</name>
    <name type="common">Eubacterium eligens</name>
    <dbReference type="NCBI Taxonomy" id="515620"/>
    <lineage>
        <taxon>Bacteria</taxon>
        <taxon>Bacillati</taxon>
        <taxon>Bacillota</taxon>
        <taxon>Clostridia</taxon>
        <taxon>Lachnospirales</taxon>
        <taxon>Lachnospiraceae</taxon>
        <taxon>Lachnospira</taxon>
    </lineage>
</organism>
<evidence type="ECO:0000313" key="5">
    <source>
        <dbReference type="Proteomes" id="UP000001476"/>
    </source>
</evidence>
<dbReference type="InterPro" id="IPR002491">
    <property type="entry name" value="ABC_transptr_periplasmic_BD"/>
</dbReference>
<dbReference type="PANTHER" id="PTHR30535">
    <property type="entry name" value="VITAMIN B12-BINDING PROTEIN"/>
    <property type="match status" value="1"/>
</dbReference>
<comment type="similarity">
    <text evidence="1">Belongs to the bacterial solute-binding protein 8 family.</text>
</comment>
<dbReference type="Proteomes" id="UP000001476">
    <property type="component" value="Plasmid pEubeli2"/>
</dbReference>
<keyword evidence="4" id="KW-0614">Plasmid</keyword>
<feature type="domain" description="Fe/B12 periplasmic-binding" evidence="3">
    <location>
        <begin position="113"/>
        <end position="385"/>
    </location>
</feature>
<dbReference type="SUPFAM" id="SSF53807">
    <property type="entry name" value="Helical backbone' metal receptor"/>
    <property type="match status" value="1"/>
</dbReference>